<proteinExistence type="inferred from homology"/>
<gene>
    <name evidence="6" type="ORF">I598_0176</name>
</gene>
<sequence>MSNAATAGPPAAPGPLAVVGPGAVGCLVAAFLHRAGADVVLVGRPRTVGRLRDGLRVDTDRYGSWTATVPATTEVPSGAAVLVTVKAAGLGDVVGQVAGSRPSEVLSLLNGIEHMEALRAALPGDAVVGGAYAGETTRDLDADGPVVVRHRGELLRVTVPGSASGTAAVAALQASDLPVVVDGTETEVLWSKLRFLAPLALLTSVHHDGLGAALDIDADLTATLLAEVAAVATAEGVPTTGADLAAILHGLPAAMRSSLQADLEAGHAGELDAIGGAVSRRGARHGVATPAVDDVVARLDAEV</sequence>
<feature type="domain" description="Ketopantoate reductase C-terminal" evidence="5">
    <location>
        <begin position="188"/>
        <end position="299"/>
    </location>
</feature>
<evidence type="ECO:0000256" key="1">
    <source>
        <dbReference type="ARBA" id="ARBA00007870"/>
    </source>
</evidence>
<evidence type="ECO:0000259" key="5">
    <source>
        <dbReference type="Pfam" id="PF08546"/>
    </source>
</evidence>
<protein>
    <submittedName>
        <fullName evidence="6">2-dehydropantoate 2-reductase</fullName>
    </submittedName>
</protein>
<dbReference type="OrthoDB" id="4186253at2"/>
<evidence type="ECO:0000256" key="2">
    <source>
        <dbReference type="ARBA" id="ARBA00022857"/>
    </source>
</evidence>
<evidence type="ECO:0000313" key="6">
    <source>
        <dbReference type="EMBL" id="ANC29767.1"/>
    </source>
</evidence>
<dbReference type="Pfam" id="PF02558">
    <property type="entry name" value="ApbA"/>
    <property type="match status" value="1"/>
</dbReference>
<dbReference type="Proteomes" id="UP000076794">
    <property type="component" value="Chromosome"/>
</dbReference>
<evidence type="ECO:0000259" key="4">
    <source>
        <dbReference type="Pfam" id="PF02558"/>
    </source>
</evidence>
<dbReference type="SUPFAM" id="SSF48179">
    <property type="entry name" value="6-phosphogluconate dehydrogenase C-terminal domain-like"/>
    <property type="match status" value="1"/>
</dbReference>
<dbReference type="PANTHER" id="PTHR43765:SF2">
    <property type="entry name" value="2-DEHYDROPANTOATE 2-REDUCTASE"/>
    <property type="match status" value="1"/>
</dbReference>
<dbReference type="Gene3D" id="3.40.50.720">
    <property type="entry name" value="NAD(P)-binding Rossmann-like Domain"/>
    <property type="match status" value="1"/>
</dbReference>
<dbReference type="GO" id="GO:0005737">
    <property type="term" value="C:cytoplasm"/>
    <property type="evidence" value="ECO:0007669"/>
    <property type="project" value="TreeGrafter"/>
</dbReference>
<dbReference type="InterPro" id="IPR013752">
    <property type="entry name" value="KPA_reductase"/>
</dbReference>
<feature type="domain" description="Ketopantoate reductase N-terminal" evidence="4">
    <location>
        <begin position="17"/>
        <end position="152"/>
    </location>
</feature>
<organism evidence="6 7">
    <name type="scientific">Isoptericola dokdonensis DS-3</name>
    <dbReference type="NCBI Taxonomy" id="1300344"/>
    <lineage>
        <taxon>Bacteria</taxon>
        <taxon>Bacillati</taxon>
        <taxon>Actinomycetota</taxon>
        <taxon>Actinomycetes</taxon>
        <taxon>Micrococcales</taxon>
        <taxon>Promicromonosporaceae</taxon>
        <taxon>Isoptericola</taxon>
    </lineage>
</organism>
<dbReference type="EMBL" id="CP014209">
    <property type="protein sequence ID" value="ANC29767.1"/>
    <property type="molecule type" value="Genomic_DNA"/>
</dbReference>
<dbReference type="AlphaFoldDB" id="A0A168E9M8"/>
<dbReference type="InterPro" id="IPR036291">
    <property type="entry name" value="NAD(P)-bd_dom_sf"/>
</dbReference>
<name>A0A168E9M8_9MICO</name>
<dbReference type="KEGG" id="ido:I598_0176"/>
<dbReference type="InterPro" id="IPR050838">
    <property type="entry name" value="Ketopantoate_reductase"/>
</dbReference>
<dbReference type="PATRIC" id="fig|1300344.3.peg.171"/>
<dbReference type="SUPFAM" id="SSF51735">
    <property type="entry name" value="NAD(P)-binding Rossmann-fold domains"/>
    <property type="match status" value="1"/>
</dbReference>
<dbReference type="Pfam" id="PF08546">
    <property type="entry name" value="ApbA_C"/>
    <property type="match status" value="1"/>
</dbReference>
<dbReference type="RefSeq" id="WP_068200445.1">
    <property type="nucleotide sequence ID" value="NZ_CP014209.1"/>
</dbReference>
<evidence type="ECO:0000313" key="7">
    <source>
        <dbReference type="Proteomes" id="UP000076794"/>
    </source>
</evidence>
<keyword evidence="2" id="KW-0521">NADP</keyword>
<dbReference type="InterPro" id="IPR008927">
    <property type="entry name" value="6-PGluconate_DH-like_C_sf"/>
</dbReference>
<keyword evidence="7" id="KW-1185">Reference proteome</keyword>
<dbReference type="PANTHER" id="PTHR43765">
    <property type="entry name" value="2-DEHYDROPANTOATE 2-REDUCTASE-RELATED"/>
    <property type="match status" value="1"/>
</dbReference>
<comment type="similarity">
    <text evidence="1">Belongs to the ketopantoate reductase family.</text>
</comment>
<reference evidence="6 7" key="1">
    <citation type="submission" date="2016-01" db="EMBL/GenBank/DDBJ databases">
        <title>Complete genome sequence of a soil Actinobacterium, Isoptericola dokdonensis DS-3.</title>
        <authorList>
            <person name="Kwon S.-K."/>
            <person name="Kim J.F."/>
        </authorList>
    </citation>
    <scope>NUCLEOTIDE SEQUENCE [LARGE SCALE GENOMIC DNA]</scope>
    <source>
        <strain evidence="6 7">DS-3</strain>
    </source>
</reference>
<dbReference type="Gene3D" id="1.10.1040.10">
    <property type="entry name" value="N-(1-d-carboxylethyl)-l-norvaline Dehydrogenase, domain 2"/>
    <property type="match status" value="1"/>
</dbReference>
<dbReference type="STRING" id="1300344.I598_0176"/>
<accession>A0A168E9M8</accession>
<dbReference type="InterPro" id="IPR013328">
    <property type="entry name" value="6PGD_dom2"/>
</dbReference>
<keyword evidence="3" id="KW-0560">Oxidoreductase</keyword>
<evidence type="ECO:0000256" key="3">
    <source>
        <dbReference type="ARBA" id="ARBA00023002"/>
    </source>
</evidence>
<dbReference type="GO" id="GO:0008677">
    <property type="term" value="F:2-dehydropantoate 2-reductase activity"/>
    <property type="evidence" value="ECO:0007669"/>
    <property type="project" value="TreeGrafter"/>
</dbReference>
<dbReference type="GO" id="GO:0050661">
    <property type="term" value="F:NADP binding"/>
    <property type="evidence" value="ECO:0007669"/>
    <property type="project" value="TreeGrafter"/>
</dbReference>
<dbReference type="InterPro" id="IPR013332">
    <property type="entry name" value="KPR_N"/>
</dbReference>